<evidence type="ECO:0000259" key="2">
    <source>
        <dbReference type="PROSITE" id="PS50110"/>
    </source>
</evidence>
<dbReference type="AlphaFoldDB" id="A0A6M0IKC3"/>
<dbReference type="Gene3D" id="3.40.50.2300">
    <property type="match status" value="1"/>
</dbReference>
<comment type="caution">
    <text evidence="1">Lacks conserved residue(s) required for the propagation of feature annotation.</text>
</comment>
<dbReference type="GO" id="GO:0000160">
    <property type="term" value="P:phosphorelay signal transduction system"/>
    <property type="evidence" value="ECO:0007669"/>
    <property type="project" value="InterPro"/>
</dbReference>
<evidence type="ECO:0000313" key="4">
    <source>
        <dbReference type="Proteomes" id="UP000477386"/>
    </source>
</evidence>
<protein>
    <recommendedName>
        <fullName evidence="2">Response regulatory domain-containing protein</fullName>
    </recommendedName>
</protein>
<organism evidence="3 4">
    <name type="scientific">Spirosoma agri</name>
    <dbReference type="NCBI Taxonomy" id="1987381"/>
    <lineage>
        <taxon>Bacteria</taxon>
        <taxon>Pseudomonadati</taxon>
        <taxon>Bacteroidota</taxon>
        <taxon>Cytophagia</taxon>
        <taxon>Cytophagales</taxon>
        <taxon>Cytophagaceae</taxon>
        <taxon>Spirosoma</taxon>
    </lineage>
</organism>
<dbReference type="PROSITE" id="PS50110">
    <property type="entry name" value="RESPONSE_REGULATORY"/>
    <property type="match status" value="1"/>
</dbReference>
<comment type="caution">
    <text evidence="3">The sequence shown here is derived from an EMBL/GenBank/DDBJ whole genome shotgun (WGS) entry which is preliminary data.</text>
</comment>
<gene>
    <name evidence="3" type="ORF">GK091_13150</name>
</gene>
<proteinExistence type="predicted"/>
<sequence length="133" mass="15646">MHSTNKWVALLDEDQDDFVIFQQGMNNWAPELELRWYTSFAHFEQMLQTNADLPASIVLNGISPSGSEIDWIRQFKLTPRLAEIPVIILAEEYWEQQKQQFKTVSIYDYRTKPVNQAELKQFVELIKDSSRHA</sequence>
<name>A0A6M0IKC3_9BACT</name>
<reference evidence="3 4" key="1">
    <citation type="submission" date="2020-02" db="EMBL/GenBank/DDBJ databases">
        <title>Draft genome sequence of two Spirosoma agri KCTC 52727 and Spirosoma terrae KCTC 52035.</title>
        <authorList>
            <person name="Rojas J."/>
            <person name="Ambika Manirajan B."/>
            <person name="Ratering S."/>
            <person name="Suarez C."/>
            <person name="Schnell S."/>
        </authorList>
    </citation>
    <scope>NUCLEOTIDE SEQUENCE [LARGE SCALE GENOMIC DNA]</scope>
    <source>
        <strain evidence="3 4">KCTC 52727</strain>
    </source>
</reference>
<dbReference type="Proteomes" id="UP000477386">
    <property type="component" value="Unassembled WGS sequence"/>
</dbReference>
<dbReference type="SUPFAM" id="SSF52172">
    <property type="entry name" value="CheY-like"/>
    <property type="match status" value="1"/>
</dbReference>
<dbReference type="EMBL" id="JAAGNZ010000001">
    <property type="protein sequence ID" value="NEU67831.1"/>
    <property type="molecule type" value="Genomic_DNA"/>
</dbReference>
<dbReference type="InterPro" id="IPR011006">
    <property type="entry name" value="CheY-like_superfamily"/>
</dbReference>
<keyword evidence="4" id="KW-1185">Reference proteome</keyword>
<dbReference type="RefSeq" id="WP_164038573.1">
    <property type="nucleotide sequence ID" value="NZ_JAAGNZ010000001.1"/>
</dbReference>
<dbReference type="InterPro" id="IPR001789">
    <property type="entry name" value="Sig_transdc_resp-reg_receiver"/>
</dbReference>
<accession>A0A6M0IKC3</accession>
<evidence type="ECO:0000313" key="3">
    <source>
        <dbReference type="EMBL" id="NEU67831.1"/>
    </source>
</evidence>
<feature type="domain" description="Response regulatory" evidence="2">
    <location>
        <begin position="7"/>
        <end position="127"/>
    </location>
</feature>
<evidence type="ECO:0000256" key="1">
    <source>
        <dbReference type="PROSITE-ProRule" id="PRU00169"/>
    </source>
</evidence>